<proteinExistence type="predicted"/>
<dbReference type="PANTHER" id="PTHR32089:SF119">
    <property type="entry name" value="METHYL-ACCEPTING CHEMOTAXIS PROTEIN CTPL"/>
    <property type="match status" value="1"/>
</dbReference>
<evidence type="ECO:0000256" key="5">
    <source>
        <dbReference type="ARBA" id="ARBA00023224"/>
    </source>
</evidence>
<evidence type="ECO:0000256" key="4">
    <source>
        <dbReference type="ARBA" id="ARBA00023136"/>
    </source>
</evidence>
<keyword evidence="4" id="KW-0472">Membrane</keyword>
<keyword evidence="10" id="KW-1185">Reference proteome</keyword>
<dbReference type="RefSeq" id="WP_246038651.1">
    <property type="nucleotide sequence ID" value="NZ_SUMF01000017.1"/>
</dbReference>
<dbReference type="SUPFAM" id="SSF58104">
    <property type="entry name" value="Methyl-accepting chemotaxis protein (MCP) signaling domain"/>
    <property type="match status" value="1"/>
</dbReference>
<dbReference type="Gene3D" id="1.10.287.950">
    <property type="entry name" value="Methyl-accepting chemotaxis protein"/>
    <property type="match status" value="1"/>
</dbReference>
<dbReference type="Proteomes" id="UP000310016">
    <property type="component" value="Unassembled WGS sequence"/>
</dbReference>
<dbReference type="SMART" id="SM00283">
    <property type="entry name" value="MA"/>
    <property type="match status" value="1"/>
</dbReference>
<evidence type="ECO:0000313" key="9">
    <source>
        <dbReference type="EMBL" id="TJZ71062.1"/>
    </source>
</evidence>
<evidence type="ECO:0000256" key="2">
    <source>
        <dbReference type="ARBA" id="ARBA00022692"/>
    </source>
</evidence>
<dbReference type="Pfam" id="PF00015">
    <property type="entry name" value="MCPsignal"/>
    <property type="match status" value="1"/>
</dbReference>
<keyword evidence="3" id="KW-1133">Transmembrane helix</keyword>
<gene>
    <name evidence="9" type="ORF">FAZ21_13950</name>
</gene>
<evidence type="ECO:0000256" key="6">
    <source>
        <dbReference type="PROSITE-ProRule" id="PRU00284"/>
    </source>
</evidence>
<name>A0A4U0PU43_9NEIS</name>
<evidence type="ECO:0000256" key="3">
    <source>
        <dbReference type="ARBA" id="ARBA00022989"/>
    </source>
</evidence>
<dbReference type="GO" id="GO:0016020">
    <property type="term" value="C:membrane"/>
    <property type="evidence" value="ECO:0007669"/>
    <property type="project" value="UniProtKB-SubCell"/>
</dbReference>
<sequence>RAARAATVAADTRVAVDEARGAGDGTLVRLGALASEFEDTAQAMHQLDDAIGRTVEVAGVIAGIARQTNLLALNAAIEASRAGESGRGFAVVADEVRRLSLSSAEATADIRQIMDTVRERSRQTLASMRGAAGHVGECHEDGRTVTEALARIGAASGQVSEMMDAIAGAVEEQGRASESMSERLSGIGDGARQSMRRTEAMREEMAGLTGVANQLDEHLAGLRFRA</sequence>
<feature type="non-terminal residue" evidence="9">
    <location>
        <position position="1"/>
    </location>
</feature>
<feature type="domain" description="Methyl-accepting transducer" evidence="8">
    <location>
        <begin position="1"/>
        <end position="188"/>
    </location>
</feature>
<feature type="region of interest" description="Disordered" evidence="7">
    <location>
        <begin position="172"/>
        <end position="194"/>
    </location>
</feature>
<evidence type="ECO:0000313" key="10">
    <source>
        <dbReference type="Proteomes" id="UP000310016"/>
    </source>
</evidence>
<reference evidence="9 10" key="1">
    <citation type="submission" date="2019-04" db="EMBL/GenBank/DDBJ databases">
        <title>Chitiniphilus eburnea sp. nov., a novel chitinolytic bacterium isolated from aquaculture sludge.</title>
        <authorList>
            <person name="Sheng M."/>
        </authorList>
    </citation>
    <scope>NUCLEOTIDE SEQUENCE [LARGE SCALE GENOMIC DNA]</scope>
    <source>
        <strain evidence="9 10">HX-2-15</strain>
    </source>
</reference>
<dbReference type="AlphaFoldDB" id="A0A4U0PU43"/>
<dbReference type="InterPro" id="IPR004089">
    <property type="entry name" value="MCPsignal_dom"/>
</dbReference>
<evidence type="ECO:0000259" key="8">
    <source>
        <dbReference type="PROSITE" id="PS50111"/>
    </source>
</evidence>
<dbReference type="GO" id="GO:0007165">
    <property type="term" value="P:signal transduction"/>
    <property type="evidence" value="ECO:0007669"/>
    <property type="project" value="UniProtKB-KW"/>
</dbReference>
<accession>A0A4U0PU43</accession>
<dbReference type="PROSITE" id="PS50111">
    <property type="entry name" value="CHEMOTAXIS_TRANSDUC_2"/>
    <property type="match status" value="1"/>
</dbReference>
<organism evidence="9 10">
    <name type="scientific">Chitiniphilus eburneus</name>
    <dbReference type="NCBI Taxonomy" id="2571148"/>
    <lineage>
        <taxon>Bacteria</taxon>
        <taxon>Pseudomonadati</taxon>
        <taxon>Pseudomonadota</taxon>
        <taxon>Betaproteobacteria</taxon>
        <taxon>Neisseriales</taxon>
        <taxon>Chitinibacteraceae</taxon>
        <taxon>Chitiniphilus</taxon>
    </lineage>
</organism>
<dbReference type="EMBL" id="SUMF01000017">
    <property type="protein sequence ID" value="TJZ71062.1"/>
    <property type="molecule type" value="Genomic_DNA"/>
</dbReference>
<evidence type="ECO:0000256" key="1">
    <source>
        <dbReference type="ARBA" id="ARBA00004141"/>
    </source>
</evidence>
<protein>
    <recommendedName>
        <fullName evidence="8">Methyl-accepting transducer domain-containing protein</fullName>
    </recommendedName>
</protein>
<evidence type="ECO:0000256" key="7">
    <source>
        <dbReference type="SAM" id="MobiDB-lite"/>
    </source>
</evidence>
<comment type="subcellular location">
    <subcellularLocation>
        <location evidence="1">Membrane</location>
        <topology evidence="1">Multi-pass membrane protein</topology>
    </subcellularLocation>
</comment>
<keyword evidence="5 6" id="KW-0807">Transducer</keyword>
<comment type="caution">
    <text evidence="9">The sequence shown here is derived from an EMBL/GenBank/DDBJ whole genome shotgun (WGS) entry which is preliminary data.</text>
</comment>
<keyword evidence="2" id="KW-0812">Transmembrane</keyword>
<dbReference type="PANTHER" id="PTHR32089">
    <property type="entry name" value="METHYL-ACCEPTING CHEMOTAXIS PROTEIN MCPB"/>
    <property type="match status" value="1"/>
</dbReference>